<dbReference type="Pfam" id="PF23268">
    <property type="entry name" value="RIN1"/>
    <property type="match status" value="1"/>
</dbReference>
<evidence type="ECO:0000256" key="4">
    <source>
        <dbReference type="SAM" id="MobiDB-lite"/>
    </source>
</evidence>
<evidence type="ECO:0000256" key="3">
    <source>
        <dbReference type="PROSITE-ProRule" id="PRU00191"/>
    </source>
</evidence>
<dbReference type="InterPro" id="IPR000159">
    <property type="entry name" value="RA_dom"/>
</dbReference>
<keyword evidence="2" id="KW-0343">GTPase activation</keyword>
<dbReference type="Pfam" id="PF00788">
    <property type="entry name" value="RA"/>
    <property type="match status" value="1"/>
</dbReference>
<feature type="region of interest" description="Disordered" evidence="4">
    <location>
        <begin position="664"/>
        <end position="685"/>
    </location>
</feature>
<feature type="region of interest" description="Disordered" evidence="4">
    <location>
        <begin position="381"/>
        <end position="405"/>
    </location>
</feature>
<dbReference type="Pfam" id="PF00017">
    <property type="entry name" value="SH2"/>
    <property type="match status" value="1"/>
</dbReference>
<comment type="caution">
    <text evidence="8">The sequence shown here is derived from an EMBL/GenBank/DDBJ whole genome shotgun (WGS) entry which is preliminary data.</text>
</comment>
<dbReference type="Proteomes" id="UP001359485">
    <property type="component" value="Unassembled WGS sequence"/>
</dbReference>
<dbReference type="SUPFAM" id="SSF55550">
    <property type="entry name" value="SH2 domain"/>
    <property type="match status" value="1"/>
</dbReference>
<feature type="region of interest" description="Disordered" evidence="4">
    <location>
        <begin position="218"/>
        <end position="243"/>
    </location>
</feature>
<dbReference type="Gene3D" id="3.10.20.90">
    <property type="entry name" value="Phosphatidylinositol 3-kinase Catalytic Subunit, Chain A, domain 1"/>
    <property type="match status" value="1"/>
</dbReference>
<dbReference type="PROSITE" id="PS51205">
    <property type="entry name" value="VPS9"/>
    <property type="match status" value="1"/>
</dbReference>
<proteinExistence type="inferred from homology"/>
<evidence type="ECO:0000259" key="7">
    <source>
        <dbReference type="PROSITE" id="PS51205"/>
    </source>
</evidence>
<protein>
    <recommendedName>
        <fullName evidence="10">Protein sprint</fullName>
    </recommendedName>
</protein>
<dbReference type="CDD" id="cd01776">
    <property type="entry name" value="RA_Rin"/>
    <property type="match status" value="1"/>
</dbReference>
<dbReference type="SMART" id="SM00167">
    <property type="entry name" value="VPS9"/>
    <property type="match status" value="1"/>
</dbReference>
<feature type="compositionally biased region" description="Basic and acidic residues" evidence="4">
    <location>
        <begin position="669"/>
        <end position="685"/>
    </location>
</feature>
<dbReference type="Gene3D" id="3.30.505.10">
    <property type="entry name" value="SH2 domain"/>
    <property type="match status" value="1"/>
</dbReference>
<feature type="compositionally biased region" description="Polar residues" evidence="4">
    <location>
        <begin position="389"/>
        <end position="403"/>
    </location>
</feature>
<dbReference type="InterPro" id="IPR045046">
    <property type="entry name" value="Vps9-like"/>
</dbReference>
<organism evidence="8 9">
    <name type="scientific">Polyplax serrata</name>
    <name type="common">Common mouse louse</name>
    <dbReference type="NCBI Taxonomy" id="468196"/>
    <lineage>
        <taxon>Eukaryota</taxon>
        <taxon>Metazoa</taxon>
        <taxon>Ecdysozoa</taxon>
        <taxon>Arthropoda</taxon>
        <taxon>Hexapoda</taxon>
        <taxon>Insecta</taxon>
        <taxon>Pterygota</taxon>
        <taxon>Neoptera</taxon>
        <taxon>Paraneoptera</taxon>
        <taxon>Psocodea</taxon>
        <taxon>Troctomorpha</taxon>
        <taxon>Phthiraptera</taxon>
        <taxon>Anoplura</taxon>
        <taxon>Polyplacidae</taxon>
        <taxon>Polyplax</taxon>
    </lineage>
</organism>
<feature type="region of interest" description="Disordered" evidence="4">
    <location>
        <begin position="432"/>
        <end position="486"/>
    </location>
</feature>
<dbReference type="InterPro" id="IPR003123">
    <property type="entry name" value="VPS9"/>
</dbReference>
<evidence type="ECO:0000313" key="9">
    <source>
        <dbReference type="Proteomes" id="UP001359485"/>
    </source>
</evidence>
<evidence type="ECO:0000259" key="6">
    <source>
        <dbReference type="PROSITE" id="PS50200"/>
    </source>
</evidence>
<dbReference type="Gene3D" id="1.20.1050.80">
    <property type="entry name" value="VPS9 domain"/>
    <property type="match status" value="1"/>
</dbReference>
<dbReference type="InterPro" id="IPR000980">
    <property type="entry name" value="SH2"/>
</dbReference>
<feature type="region of interest" description="Disordered" evidence="4">
    <location>
        <begin position="66"/>
        <end position="87"/>
    </location>
</feature>
<sequence>MVHNIKKIAQKLKINLIDTNLLTFMQSLNSDQEPNQDQISFQRNESFKSTKILLYQIKECVQSKDNLNSPEEPVKKQNYGLTNDNLPELETLPGQIATISARNLGEVQKHNITEEGMSSTQSSNSNIASKFLSSTANSNDFLRNLASNSEERSNMVVSRRKKVGDIVSTSRSGHLIEKKDEAYCSALKRIVLDADEGCDTNDNIINKEVLSCEMFDINDNPNNERNEETSLSDNAQSEKSDSEAPCGIGLLERLIRSHPVWFLPGIQRAGAVHLLQGKEEGNFIVRQSSQPDTMAVSVRLPTGKGPYIEHYLIQAIDGQLSLESSENMFESIPSLIAHYCQCCDELPVRLTLPGTIRDAKNRQQLSSLALLGQEFWRYPMANPRPPESHNCSPNSNKSDSFGSTDCAKKIKENDEIILDLMPIGADSQPSSLLGTFKSSPGGGVNSLSGEEVKPKRPHTLNLVTPNFDKTGLVNGNKTPPQPPPRWTKPTQCIIMKPSAINAGTDLVRNNPIIFNETECVLPHPKDYSLLSSFSSVDYDHNISSPQSDQTNMKSFDFKRDKKLMKLFNEGNKFELISPVSDSTNFISKSLEKANQQFDYCRSNKLERNSKRYKKDGKVKSSAHYQESDILESPTFYYYKSNVADKQSDYEDIWATESFTTFKPPNVVSSDHEHVKPEGKNEMKKPPDLLERVDNSVRMSFKEKREDKPQQETKPNECQSFEAQVTEQFDGKQSSPFYAEPADALVVRRKGKLSFNKSRHSDPFSFNNWSIHMSPYFSGGNLLGRIDSQNDVNDDLNWRTKPSLSFDNIINLKKKDVEAGSRMSQRGKNVVKAKPVRPPKIISLPLERTHQTWAVDSSWEFIGNEVNEKEGEGRFPSIEQQMDSDNQAAFRDTVQEMIAKRFPHFKISQGFWNKNSGNRDTSITLNQMGHLKQDSNSKSGSRISAYDNLTNDRFYLSKAGNEPEKNSEMNCDTFTNIPANHDRPNKSGEGDIILSGVPITSDTLRYKRRGESSSIIEDNEDAQTIFSEPWDSSRWETLLPSSREQSFSHVDTVFSSEMQEYPIDQMKSSDKTLKNKICNEGLDLPMSLHQTGLKSTELSTTGASIRSYALHLASDKSTTFAQNIDNFIECTLESKEASPQIVMRNMRQFMSGMKNYLVKHGEREFEKQVEEERMKLKSTEFLNLDAILEGVMHKLVVRPLREHLYKLFVDEYVKTGAIQLLYENLSYARTKSLRDLGLKMKISPPTQDALEMICHFISKLQELDSPLEKLDHLLASVSTLIYSVKQSNQGNPGIVLGADDILPLFVWVLVQSGFIAAEIEAEYMWGLLHPSLLSGEGCYYLTTLSSAIHVLKNFKSCDLDQTNRMTSNDWQCGDLKSVLKIIVPDEMHGSILTKTLPVKPNMTTKDVCKIIAHKIRITNPQDYGLFRLVDGEETLLNDTDCPQDVKCKFVESGKHCTLAYKRIDAKIGWPRTT</sequence>
<comment type="similarity">
    <text evidence="1">Belongs to the RIN (Ras interaction/interference) family.</text>
</comment>
<dbReference type="Pfam" id="PF02204">
    <property type="entry name" value="VPS9"/>
    <property type="match status" value="1"/>
</dbReference>
<dbReference type="PANTHER" id="PTHR23101:SF104">
    <property type="entry name" value="PROTEIN SPRINT"/>
    <property type="match status" value="1"/>
</dbReference>
<dbReference type="SMART" id="SM00252">
    <property type="entry name" value="SH2"/>
    <property type="match status" value="1"/>
</dbReference>
<dbReference type="InterPro" id="IPR036860">
    <property type="entry name" value="SH2_dom_sf"/>
</dbReference>
<dbReference type="SUPFAM" id="SSF54236">
    <property type="entry name" value="Ubiquitin-like"/>
    <property type="match status" value="1"/>
</dbReference>
<dbReference type="PROSITE" id="PS50200">
    <property type="entry name" value="RA"/>
    <property type="match status" value="1"/>
</dbReference>
<dbReference type="PROSITE" id="PS50001">
    <property type="entry name" value="SH2"/>
    <property type="match status" value="1"/>
</dbReference>
<dbReference type="SMART" id="SM00314">
    <property type="entry name" value="RA"/>
    <property type="match status" value="1"/>
</dbReference>
<keyword evidence="3" id="KW-0727">SH2 domain</keyword>
<dbReference type="InterPro" id="IPR029071">
    <property type="entry name" value="Ubiquitin-like_domsf"/>
</dbReference>
<accession>A0ABR1B3H3</accession>
<feature type="domain" description="VPS9" evidence="7">
    <location>
        <begin position="1214"/>
        <end position="1359"/>
    </location>
</feature>
<dbReference type="SUPFAM" id="SSF109993">
    <property type="entry name" value="VPS9 domain"/>
    <property type="match status" value="1"/>
</dbReference>
<name>A0ABR1B3H3_POLSC</name>
<dbReference type="PANTHER" id="PTHR23101">
    <property type="entry name" value="RAB GDP/GTP EXCHANGE FACTOR"/>
    <property type="match status" value="1"/>
</dbReference>
<evidence type="ECO:0000256" key="1">
    <source>
        <dbReference type="ARBA" id="ARBA00006919"/>
    </source>
</evidence>
<evidence type="ECO:0008006" key="10">
    <source>
        <dbReference type="Google" id="ProtNLM"/>
    </source>
</evidence>
<evidence type="ECO:0000259" key="5">
    <source>
        <dbReference type="PROSITE" id="PS50001"/>
    </source>
</evidence>
<keyword evidence="9" id="KW-1185">Reference proteome</keyword>
<reference evidence="8 9" key="1">
    <citation type="submission" date="2023-09" db="EMBL/GenBank/DDBJ databases">
        <title>Genomes of two closely related lineages of the louse Polyplax serrata with different host specificities.</title>
        <authorList>
            <person name="Martinu J."/>
            <person name="Tarabai H."/>
            <person name="Stefka J."/>
            <person name="Hypsa V."/>
        </authorList>
    </citation>
    <scope>NUCLEOTIDE SEQUENCE [LARGE SCALE GENOMIC DNA]</scope>
    <source>
        <strain evidence="8">98ZLc_SE</strain>
    </source>
</reference>
<gene>
    <name evidence="8" type="ORF">RUM44_004658</name>
</gene>
<dbReference type="EMBL" id="JAWJWF010000004">
    <property type="protein sequence ID" value="KAK6634050.1"/>
    <property type="molecule type" value="Genomic_DNA"/>
</dbReference>
<feature type="domain" description="Ras-associating" evidence="6">
    <location>
        <begin position="1377"/>
        <end position="1464"/>
    </location>
</feature>
<dbReference type="InterPro" id="IPR037191">
    <property type="entry name" value="VPS9_dom_sf"/>
</dbReference>
<evidence type="ECO:0000256" key="2">
    <source>
        <dbReference type="ARBA" id="ARBA00022468"/>
    </source>
</evidence>
<feature type="domain" description="SH2" evidence="5">
    <location>
        <begin position="261"/>
        <end position="354"/>
    </location>
</feature>
<evidence type="ECO:0000313" key="8">
    <source>
        <dbReference type="EMBL" id="KAK6634050.1"/>
    </source>
</evidence>